<evidence type="ECO:0000259" key="3">
    <source>
        <dbReference type="PROSITE" id="PS50893"/>
    </source>
</evidence>
<keyword evidence="5" id="KW-1185">Reference proteome</keyword>
<accession>A0A0Q1CKA6</accession>
<gene>
    <name evidence="4" type="ORF">AAY42_17410</name>
</gene>
<keyword evidence="2 4" id="KW-0067">ATP-binding</keyword>
<evidence type="ECO:0000256" key="1">
    <source>
        <dbReference type="ARBA" id="ARBA00022741"/>
    </source>
</evidence>
<dbReference type="STRING" id="346185.AAY42_17410"/>
<protein>
    <submittedName>
        <fullName evidence="4">ABC transporter ATP-binding protein</fullName>
    </submittedName>
</protein>
<organism evidence="4 5">
    <name type="scientific">Flagellimonas eckloniae</name>
    <dbReference type="NCBI Taxonomy" id="346185"/>
    <lineage>
        <taxon>Bacteria</taxon>
        <taxon>Pseudomonadati</taxon>
        <taxon>Bacteroidota</taxon>
        <taxon>Flavobacteriia</taxon>
        <taxon>Flavobacteriales</taxon>
        <taxon>Flavobacteriaceae</taxon>
        <taxon>Flagellimonas</taxon>
    </lineage>
</organism>
<evidence type="ECO:0000313" key="4">
    <source>
        <dbReference type="EMBL" id="KQC31453.1"/>
    </source>
</evidence>
<dbReference type="SUPFAM" id="SSF52540">
    <property type="entry name" value="P-loop containing nucleoside triphosphate hydrolases"/>
    <property type="match status" value="1"/>
</dbReference>
<comment type="caution">
    <text evidence="4">The sequence shown here is derived from an EMBL/GenBank/DDBJ whole genome shotgun (WGS) entry which is preliminary data.</text>
</comment>
<dbReference type="Proteomes" id="UP000050827">
    <property type="component" value="Unassembled WGS sequence"/>
</dbReference>
<dbReference type="InterPro" id="IPR003593">
    <property type="entry name" value="AAA+_ATPase"/>
</dbReference>
<dbReference type="GO" id="GO:0005524">
    <property type="term" value="F:ATP binding"/>
    <property type="evidence" value="ECO:0007669"/>
    <property type="project" value="UniProtKB-KW"/>
</dbReference>
<dbReference type="Pfam" id="PF00005">
    <property type="entry name" value="ABC_tran"/>
    <property type="match status" value="1"/>
</dbReference>
<dbReference type="OrthoDB" id="9801987at2"/>
<dbReference type="PANTHER" id="PTHR43158:SF2">
    <property type="entry name" value="SKFA PEPTIDE EXPORT ATP-BINDING PROTEIN SKFE"/>
    <property type="match status" value="1"/>
</dbReference>
<dbReference type="RefSeq" id="WP_055397515.1">
    <property type="nucleotide sequence ID" value="NZ_LCTZ01000002.1"/>
</dbReference>
<proteinExistence type="predicted"/>
<reference evidence="4 5" key="1">
    <citation type="submission" date="2015-04" db="EMBL/GenBank/DDBJ databases">
        <title>Complete genome of flavobacterium.</title>
        <authorList>
            <person name="Kwon Y.M."/>
            <person name="Kim S.-J."/>
        </authorList>
    </citation>
    <scope>NUCLEOTIDE SEQUENCE [LARGE SCALE GENOMIC DNA]</scope>
    <source>
        <strain evidence="4 5">DK169</strain>
    </source>
</reference>
<dbReference type="EMBL" id="LCTZ01000002">
    <property type="protein sequence ID" value="KQC31453.1"/>
    <property type="molecule type" value="Genomic_DNA"/>
</dbReference>
<dbReference type="AlphaFoldDB" id="A0A0Q1CKA6"/>
<dbReference type="Gene3D" id="3.40.50.300">
    <property type="entry name" value="P-loop containing nucleotide triphosphate hydrolases"/>
    <property type="match status" value="1"/>
</dbReference>
<evidence type="ECO:0000313" key="5">
    <source>
        <dbReference type="Proteomes" id="UP000050827"/>
    </source>
</evidence>
<dbReference type="PANTHER" id="PTHR43158">
    <property type="entry name" value="SKFA PEPTIDE EXPORT ATP-BINDING PROTEIN SKFE"/>
    <property type="match status" value="1"/>
</dbReference>
<dbReference type="InterPro" id="IPR003439">
    <property type="entry name" value="ABC_transporter-like_ATP-bd"/>
</dbReference>
<feature type="domain" description="ABC transporter" evidence="3">
    <location>
        <begin position="3"/>
        <end position="218"/>
    </location>
</feature>
<keyword evidence="1" id="KW-0547">Nucleotide-binding</keyword>
<evidence type="ECO:0000256" key="2">
    <source>
        <dbReference type="ARBA" id="ARBA00022840"/>
    </source>
</evidence>
<sequence length="219" mass="25546">MILEIDNIELSFGSRKVLYGIYLSAQEGKVTGILGRNGCGKTSLLKILFGNLKPKYKTIRVDGKNIKKSLFQSNSIAYLPQHRLLPKNLKVDTAFNLFNADWNRFIENFKSFEIYKKYRISQLSSGELRVLETYLIITKKKKIILLDEPFSFIAPIYIERFKEIINYEKKGKIILLTDHFYRDILEVSNTIYLLKDGYSKQINIQEDLEKEGYVLPNSR</sequence>
<dbReference type="GO" id="GO:0016887">
    <property type="term" value="F:ATP hydrolysis activity"/>
    <property type="evidence" value="ECO:0007669"/>
    <property type="project" value="InterPro"/>
</dbReference>
<dbReference type="PROSITE" id="PS50893">
    <property type="entry name" value="ABC_TRANSPORTER_2"/>
    <property type="match status" value="1"/>
</dbReference>
<dbReference type="SMART" id="SM00382">
    <property type="entry name" value="AAA"/>
    <property type="match status" value="1"/>
</dbReference>
<name>A0A0Q1CKA6_9FLAO</name>
<dbReference type="InterPro" id="IPR027417">
    <property type="entry name" value="P-loop_NTPase"/>
</dbReference>